<dbReference type="EMBL" id="AEXC02000517">
    <property type="protein sequence ID" value="KFH16659.1"/>
    <property type="molecule type" value="Genomic_DNA"/>
</dbReference>
<gene>
    <name evidence="1" type="ORF">TGMAS_270520C</name>
</gene>
<reference evidence="1 2" key="1">
    <citation type="submission" date="2014-04" db="EMBL/GenBank/DDBJ databases">
        <authorList>
            <person name="Sibley D."/>
            <person name="Venepally P."/>
            <person name="Karamycheva S."/>
            <person name="Hadjithomas M."/>
            <person name="Khan A."/>
            <person name="Brunk B."/>
            <person name="Roos D."/>
            <person name="Caler E."/>
            <person name="Lorenzi H."/>
        </authorList>
    </citation>
    <scope>NUCLEOTIDE SEQUENCE [LARGE SCALE GENOMIC DNA]</scope>
    <source>
        <strain evidence="1 2">MAS</strain>
    </source>
</reference>
<dbReference type="Proteomes" id="UP000028821">
    <property type="component" value="Unassembled WGS sequence"/>
</dbReference>
<organism evidence="1 2">
    <name type="scientific">Toxoplasma gondii MAS</name>
    <dbReference type="NCBI Taxonomy" id="943118"/>
    <lineage>
        <taxon>Eukaryota</taxon>
        <taxon>Sar</taxon>
        <taxon>Alveolata</taxon>
        <taxon>Apicomplexa</taxon>
        <taxon>Conoidasida</taxon>
        <taxon>Coccidia</taxon>
        <taxon>Eucoccidiorida</taxon>
        <taxon>Eimeriorina</taxon>
        <taxon>Sarcocystidae</taxon>
        <taxon>Toxoplasma</taxon>
    </lineage>
</organism>
<evidence type="ECO:0000313" key="2">
    <source>
        <dbReference type="Proteomes" id="UP000028821"/>
    </source>
</evidence>
<sequence length="11" mass="1419">VEYLCRLISWH</sequence>
<dbReference type="VEuPathDB" id="ToxoDB:TGMAS_270520C"/>
<comment type="caution">
    <text evidence="1">The sequence shown here is derived from an EMBL/GenBank/DDBJ whole genome shotgun (WGS) entry which is preliminary data.</text>
</comment>
<proteinExistence type="predicted"/>
<evidence type="ECO:0000313" key="1">
    <source>
        <dbReference type="EMBL" id="KFH16659.1"/>
    </source>
</evidence>
<accession>A0A086QVM7</accession>
<name>A0A086QVM7_TOXGO</name>
<feature type="non-terminal residue" evidence="1">
    <location>
        <position position="1"/>
    </location>
</feature>
<protein>
    <submittedName>
        <fullName evidence="1">Uncharacterized protein</fullName>
    </submittedName>
</protein>